<dbReference type="Proteomes" id="UP000260790">
    <property type="component" value="Unassembled WGS sequence"/>
</dbReference>
<evidence type="ECO:0000313" key="2">
    <source>
        <dbReference type="Proteomes" id="UP000260790"/>
    </source>
</evidence>
<dbReference type="AlphaFoldDB" id="A0A8B2Z5L5"/>
<proteinExistence type="predicted"/>
<protein>
    <submittedName>
        <fullName evidence="1">NADPH-dependent FMN reductase</fullName>
    </submittedName>
</protein>
<name>A0A8B2Z5L5_9LACO</name>
<gene>
    <name evidence="1" type="ORF">DXD09_07925</name>
</gene>
<organism evidence="1 2">
    <name type="scientific">Ligilactobacillus ruminis</name>
    <dbReference type="NCBI Taxonomy" id="1623"/>
    <lineage>
        <taxon>Bacteria</taxon>
        <taxon>Bacillati</taxon>
        <taxon>Bacillota</taxon>
        <taxon>Bacilli</taxon>
        <taxon>Lactobacillales</taxon>
        <taxon>Lactobacillaceae</taxon>
        <taxon>Ligilactobacillus</taxon>
    </lineage>
</organism>
<dbReference type="EMBL" id="QSQR01000008">
    <property type="protein sequence ID" value="RGK45815.1"/>
    <property type="molecule type" value="Genomic_DNA"/>
</dbReference>
<dbReference type="InterPro" id="IPR029039">
    <property type="entry name" value="Flavoprotein-like_sf"/>
</dbReference>
<evidence type="ECO:0000313" key="1">
    <source>
        <dbReference type="EMBL" id="RGK45815.1"/>
    </source>
</evidence>
<comment type="caution">
    <text evidence="1">The sequence shown here is derived from an EMBL/GenBank/DDBJ whole genome shotgun (WGS) entry which is preliminary data.</text>
</comment>
<dbReference type="Gene3D" id="3.40.50.360">
    <property type="match status" value="1"/>
</dbReference>
<accession>A0A8B2Z5L5</accession>
<dbReference type="RefSeq" id="WP_117643554.1">
    <property type="nucleotide sequence ID" value="NZ_JAQCXN010000003.1"/>
</dbReference>
<sequence length="92" mass="10201">MSVKESANRLLLQYMKRYFAAGSEIGIFETSGIPMFDKPKSKVALAAIKELSDKIEAADGASLQCQICAPVALLNVLEWLAYTSRAFKFTFF</sequence>
<reference evidence="1 2" key="1">
    <citation type="submission" date="2018-08" db="EMBL/GenBank/DDBJ databases">
        <title>A genome reference for cultivated species of the human gut microbiota.</title>
        <authorList>
            <person name="Zou Y."/>
            <person name="Xue W."/>
            <person name="Luo G."/>
        </authorList>
    </citation>
    <scope>NUCLEOTIDE SEQUENCE [LARGE SCALE GENOMIC DNA]</scope>
    <source>
        <strain evidence="1 2">TF10-9AT</strain>
    </source>
</reference>